<proteinExistence type="predicted"/>
<dbReference type="EMBL" id="JBDLYL010000004">
    <property type="protein sequence ID" value="MEN8639033.1"/>
    <property type="molecule type" value="Genomic_DNA"/>
</dbReference>
<dbReference type="RefSeq" id="WP_347149174.1">
    <property type="nucleotide sequence ID" value="NZ_JBDLYL010000004.1"/>
</dbReference>
<reference evidence="1 2" key="1">
    <citation type="submission" date="2024-05" db="EMBL/GenBank/DDBJ databases">
        <title>Sequence of Lycoming College course isolates.</title>
        <authorList>
            <person name="Reigle C.A."/>
            <person name="Newman J.D."/>
        </authorList>
    </citation>
    <scope>NUCLEOTIDE SEQUENCE [LARGE SCALE GENOMIC DNA]</scope>
    <source>
        <strain evidence="1 2">CAR-09</strain>
    </source>
</reference>
<evidence type="ECO:0000313" key="1">
    <source>
        <dbReference type="EMBL" id="MEN8639033.1"/>
    </source>
</evidence>
<comment type="caution">
    <text evidence="1">The sequence shown here is derived from an EMBL/GenBank/DDBJ whole genome shotgun (WGS) entry which is preliminary data.</text>
</comment>
<organism evidence="1 2">
    <name type="scientific">Pseudomonas sichuanensis</name>
    <dbReference type="NCBI Taxonomy" id="2213015"/>
    <lineage>
        <taxon>Bacteria</taxon>
        <taxon>Pseudomonadati</taxon>
        <taxon>Pseudomonadota</taxon>
        <taxon>Gammaproteobacteria</taxon>
        <taxon>Pseudomonadales</taxon>
        <taxon>Pseudomonadaceae</taxon>
        <taxon>Pseudomonas</taxon>
    </lineage>
</organism>
<protein>
    <submittedName>
        <fullName evidence="1">Uncharacterized protein</fullName>
    </submittedName>
</protein>
<keyword evidence="2" id="KW-1185">Reference proteome</keyword>
<evidence type="ECO:0000313" key="2">
    <source>
        <dbReference type="Proteomes" id="UP001424532"/>
    </source>
</evidence>
<accession>A0ABV0DBQ6</accession>
<gene>
    <name evidence="1" type="ORF">ABFE88_05120</name>
</gene>
<sequence>MASDVNDLLEWLANDFRIEPWAWIVAMDRNRINEVLRETYVERFSNNAYLPPVSGVAYTEQQIASCYLQEVVLDWPRLSFDNTDMDNSTARLKMRAISGRRHALERDGNAVRVRQIEGVDPLKGPELSLDLPLSKVPGLVRGDGSFALDLNDADAFTFNLRGEEDEPAGEVFKKIFKEWCPQYREFPIGFIDPDQEGALKPHSFLLRTQVDPDASGEGALLVFISADPDSKPASLENLSDFKYLIPSGPQNYTATVLVSWRHMIVQMLLDKLVVPGRPAPRAVFKSDDKVEIYAEDYVIALLPFTSSAIIQGESLSFSISAVALKYSNGLSVEFHEGVANISGILSGKVTQTLVQGSSSPQVIESECLFGVRMACKIVSGEVEPLFMVDDLQVELYPEEDSLSGERFASHPIWVLAFMMGCVAAWAKQSILLVRVQVALYGSLALSVQQQARKLVKLNFEQLLGVDKVHAPKDVAAFGRFDSAVSPPSMVPDWPTISVGEEMPFTMGASSSKIVRALWARQTEHVWEVEALDGGPASGKIGTDGVYHAPAQILTPFLRERVKGYSSSGMAQTIVTVVKDALLVGPEVTVCGVNDKVPLSAFTTGHAAGLSWVVKAGGRGTISPGSGEDVIYTAPKMTVPKHYEIETVEVDNGKQTRAVKLIVRMLDGAPLVRILRSDPQQSEVHFVVELSQGSEYKEYDFELTILEDGPGQVIQSGGRPYYKADNNSAARFVLLDMKMQDEEGDWYNNFYILPLPVGDFGPLYAELQRQLPPV</sequence>
<name>A0ABV0DBQ6_9PSED</name>
<dbReference type="Proteomes" id="UP001424532">
    <property type="component" value="Unassembled WGS sequence"/>
</dbReference>